<keyword evidence="1" id="KW-1133">Transmembrane helix</keyword>
<organism evidence="2">
    <name type="scientific">Xenorhabdus szentirmaii</name>
    <dbReference type="NCBI Taxonomy" id="290112"/>
    <lineage>
        <taxon>Bacteria</taxon>
        <taxon>Pseudomonadati</taxon>
        <taxon>Pseudomonadota</taxon>
        <taxon>Gammaproteobacteria</taxon>
        <taxon>Enterobacterales</taxon>
        <taxon>Morganellaceae</taxon>
        <taxon>Xenorhabdus</taxon>
    </lineage>
</organism>
<gene>
    <name evidence="2" type="ORF">ID854_18420</name>
</gene>
<sequence length="92" mass="10967">MEALGMILEILEVLYKLIKYTIEFLVWIFKKIVSNIVVSLFLMVIFFFLLSATLPKIILSIIFLVILGCLFYKYRKKIKDYLNKKGIMNYFK</sequence>
<dbReference type="Proteomes" id="UP001193920">
    <property type="component" value="Unassembled WGS sequence"/>
</dbReference>
<reference evidence="2" key="1">
    <citation type="submission" date="2020-09" db="EMBL/GenBank/DDBJ databases">
        <authorList>
            <person name="Palma L."/>
            <person name="Caballero P."/>
            <person name="Berry C."/>
            <person name="Del Valle E."/>
        </authorList>
    </citation>
    <scope>NUCLEOTIDE SEQUENCE</scope>
    <source>
        <strain evidence="2">M</strain>
    </source>
</reference>
<keyword evidence="1" id="KW-0812">Transmembrane</keyword>
<dbReference type="AlphaFoldDB" id="A0AAW3YZN1"/>
<dbReference type="RefSeq" id="WP_141557234.1">
    <property type="nucleotide sequence ID" value="NZ_CAWNPE010000001.1"/>
</dbReference>
<reference evidence="2" key="2">
    <citation type="journal article" date="2024" name="Toxins">
        <title>Genome Sequence Analysis of Native Xenorhabdus Strains Isolated from Entomopathogenic Nematodes in Argentina.</title>
        <authorList>
            <person name="Palma L."/>
            <person name="Frizzo L."/>
            <person name="Kaiser S."/>
            <person name="Berry C."/>
            <person name="Caballero P."/>
            <person name="Bode H.B."/>
            <person name="Del Valle E.E."/>
        </authorList>
    </citation>
    <scope>NUCLEOTIDE SEQUENCE</scope>
    <source>
        <strain evidence="2">M</strain>
    </source>
</reference>
<feature type="transmembrane region" description="Helical" evidence="1">
    <location>
        <begin position="32"/>
        <end position="51"/>
    </location>
</feature>
<feature type="transmembrane region" description="Helical" evidence="1">
    <location>
        <begin position="57"/>
        <end position="74"/>
    </location>
</feature>
<evidence type="ECO:0000313" key="2">
    <source>
        <dbReference type="EMBL" id="MBD2802359.1"/>
    </source>
</evidence>
<evidence type="ECO:0000256" key="1">
    <source>
        <dbReference type="SAM" id="Phobius"/>
    </source>
</evidence>
<proteinExistence type="predicted"/>
<keyword evidence="1" id="KW-0472">Membrane</keyword>
<accession>A0AAW3YZN1</accession>
<dbReference type="GeneID" id="97126011"/>
<protein>
    <submittedName>
        <fullName evidence="2">Uncharacterized protein</fullName>
    </submittedName>
</protein>
<dbReference type="EMBL" id="JACXBF010000486">
    <property type="protein sequence ID" value="MBD2802359.1"/>
    <property type="molecule type" value="Genomic_DNA"/>
</dbReference>
<name>A0AAW3YZN1_9GAMM</name>
<comment type="caution">
    <text evidence="2">The sequence shown here is derived from an EMBL/GenBank/DDBJ whole genome shotgun (WGS) entry which is preliminary data.</text>
</comment>